<comment type="caution">
    <text evidence="1">The sequence shown here is derived from an EMBL/GenBank/DDBJ whole genome shotgun (WGS) entry which is preliminary data.</text>
</comment>
<name>A0A9W4SLU5_9GLOM</name>
<protein>
    <submittedName>
        <fullName evidence="1">10549_t:CDS:1</fullName>
    </submittedName>
</protein>
<keyword evidence="2" id="KW-1185">Reference proteome</keyword>
<dbReference type="Proteomes" id="UP001153678">
    <property type="component" value="Unassembled WGS sequence"/>
</dbReference>
<dbReference type="EMBL" id="CAMKVN010001259">
    <property type="protein sequence ID" value="CAI2174802.1"/>
    <property type="molecule type" value="Genomic_DNA"/>
</dbReference>
<organism evidence="1 2">
    <name type="scientific">Funneliformis geosporum</name>
    <dbReference type="NCBI Taxonomy" id="1117311"/>
    <lineage>
        <taxon>Eukaryota</taxon>
        <taxon>Fungi</taxon>
        <taxon>Fungi incertae sedis</taxon>
        <taxon>Mucoromycota</taxon>
        <taxon>Glomeromycotina</taxon>
        <taxon>Glomeromycetes</taxon>
        <taxon>Glomerales</taxon>
        <taxon>Glomeraceae</taxon>
        <taxon>Funneliformis</taxon>
    </lineage>
</organism>
<gene>
    <name evidence="1" type="ORF">FWILDA_LOCUS6775</name>
</gene>
<evidence type="ECO:0000313" key="1">
    <source>
        <dbReference type="EMBL" id="CAI2174802.1"/>
    </source>
</evidence>
<evidence type="ECO:0000313" key="2">
    <source>
        <dbReference type="Proteomes" id="UP001153678"/>
    </source>
</evidence>
<dbReference type="OrthoDB" id="10409203at2759"/>
<reference evidence="1" key="1">
    <citation type="submission" date="2022-08" db="EMBL/GenBank/DDBJ databases">
        <authorList>
            <person name="Kallberg Y."/>
            <person name="Tangrot J."/>
            <person name="Rosling A."/>
        </authorList>
    </citation>
    <scope>NUCLEOTIDE SEQUENCE</scope>
    <source>
        <strain evidence="1">Wild A</strain>
    </source>
</reference>
<proteinExistence type="predicted"/>
<sequence length="91" mass="10328">MFKGVSSFASLSTNGIISTSNTLELRHPNYWSRNHDTWNVNNWDICLKQIYDDNNTHPAYMAAIRMQRELIVSSNNVVTNFEKGGAGVLHD</sequence>
<feature type="non-terminal residue" evidence="1">
    <location>
        <position position="91"/>
    </location>
</feature>
<accession>A0A9W4SLU5</accession>
<dbReference type="AlphaFoldDB" id="A0A9W4SLU5"/>